<evidence type="ECO:0000256" key="1">
    <source>
        <dbReference type="PROSITE-ProRule" id="PRU00023"/>
    </source>
</evidence>
<dbReference type="InterPro" id="IPR026961">
    <property type="entry name" value="PGG_dom"/>
</dbReference>
<feature type="repeat" description="ANK" evidence="1">
    <location>
        <begin position="15"/>
        <end position="47"/>
    </location>
</feature>
<reference evidence="4 5" key="1">
    <citation type="submission" date="2024-01" db="EMBL/GenBank/DDBJ databases">
        <title>A telomere-to-telomere, gap-free genome of sweet tea (Lithocarpus litseifolius).</title>
        <authorList>
            <person name="Zhou J."/>
        </authorList>
    </citation>
    <scope>NUCLEOTIDE SEQUENCE [LARGE SCALE GENOMIC DNA]</scope>
    <source>
        <strain evidence="4">Zhou-2022a</strain>
        <tissue evidence="4">Leaf</tissue>
    </source>
</reference>
<evidence type="ECO:0000256" key="2">
    <source>
        <dbReference type="SAM" id="Phobius"/>
    </source>
</evidence>
<keyword evidence="2" id="KW-1133">Transmembrane helix</keyword>
<feature type="transmembrane region" description="Helical" evidence="2">
    <location>
        <begin position="334"/>
        <end position="358"/>
    </location>
</feature>
<feature type="transmembrane region" description="Helical" evidence="2">
    <location>
        <begin position="295"/>
        <end position="314"/>
    </location>
</feature>
<dbReference type="PROSITE" id="PS50088">
    <property type="entry name" value="ANK_REPEAT"/>
    <property type="match status" value="1"/>
</dbReference>
<dbReference type="Gene3D" id="1.25.40.20">
    <property type="entry name" value="Ankyrin repeat-containing domain"/>
    <property type="match status" value="1"/>
</dbReference>
<dbReference type="EMBL" id="JAZDWU010000010">
    <property type="protein sequence ID" value="KAK9989397.1"/>
    <property type="molecule type" value="Genomic_DNA"/>
</dbReference>
<organism evidence="4 5">
    <name type="scientific">Lithocarpus litseifolius</name>
    <dbReference type="NCBI Taxonomy" id="425828"/>
    <lineage>
        <taxon>Eukaryota</taxon>
        <taxon>Viridiplantae</taxon>
        <taxon>Streptophyta</taxon>
        <taxon>Embryophyta</taxon>
        <taxon>Tracheophyta</taxon>
        <taxon>Spermatophyta</taxon>
        <taxon>Magnoliopsida</taxon>
        <taxon>eudicotyledons</taxon>
        <taxon>Gunneridae</taxon>
        <taxon>Pentapetalae</taxon>
        <taxon>rosids</taxon>
        <taxon>fabids</taxon>
        <taxon>Fagales</taxon>
        <taxon>Fagaceae</taxon>
        <taxon>Lithocarpus</taxon>
    </lineage>
</organism>
<dbReference type="SUPFAM" id="SSF48403">
    <property type="entry name" value="Ankyrin repeat"/>
    <property type="match status" value="1"/>
</dbReference>
<feature type="transmembrane region" description="Helical" evidence="2">
    <location>
        <begin position="378"/>
        <end position="404"/>
    </location>
</feature>
<keyword evidence="1" id="KW-0040">ANK repeat</keyword>
<sequence>MVKKSTNLPLIRSSEERTPLHIAALLGRRDMVSYLFSVTPLIDLTADERMEILVATITYDMYDIALRILDKDETLETANKRTLALRELARKPFAIGSTSHLSLWKRCLNSWFKGICKKALMKTLAYQLVERLSREVQPFQDRQSSYDFPTVLFDAAKFGNAEFLNILINSYPDIIWIADNQNRSLFHIAVLNRQESVFNLIYEIAAVKEIILTYVDDKNENILHLAGYLAPSSRLNIVSGAALQMQRELLWFKEAEKIVPPSYLNMKSSGLTPGDLFTKEHENLRREGEKWMKDTANYCMIVATLITTVVFAAAFTVPGGSSQDTGTPILLKSIWFRVFFISDAIALFSSSSSILIFLSILTSRFTEMDFLVSLPSKLVLGLTTLFISIAGMVAAFSATCFLVFKSEMTSLPTVVIALAGVPIILFVLLHYQLWVDIIRSTFLSRFLFQPRKNRFLCLGIRF</sequence>
<feature type="domain" description="PGG" evidence="3">
    <location>
        <begin position="289"/>
        <end position="402"/>
    </location>
</feature>
<evidence type="ECO:0000313" key="5">
    <source>
        <dbReference type="Proteomes" id="UP001459277"/>
    </source>
</evidence>
<gene>
    <name evidence="4" type="ORF">SO802_029636</name>
</gene>
<dbReference type="SMART" id="SM00248">
    <property type="entry name" value="ANK"/>
    <property type="match status" value="3"/>
</dbReference>
<keyword evidence="2" id="KW-0472">Membrane</keyword>
<keyword evidence="5" id="KW-1185">Reference proteome</keyword>
<feature type="transmembrane region" description="Helical" evidence="2">
    <location>
        <begin position="410"/>
        <end position="431"/>
    </location>
</feature>
<evidence type="ECO:0000313" key="4">
    <source>
        <dbReference type="EMBL" id="KAK9989397.1"/>
    </source>
</evidence>
<dbReference type="GO" id="GO:0016020">
    <property type="term" value="C:membrane"/>
    <property type="evidence" value="ECO:0007669"/>
    <property type="project" value="TreeGrafter"/>
</dbReference>
<dbReference type="InterPro" id="IPR002110">
    <property type="entry name" value="Ankyrin_rpt"/>
</dbReference>
<protein>
    <recommendedName>
        <fullName evidence="3">PGG domain-containing protein</fullName>
    </recommendedName>
</protein>
<dbReference type="Pfam" id="PF13606">
    <property type="entry name" value="Ank_3"/>
    <property type="match status" value="1"/>
</dbReference>
<comment type="caution">
    <text evidence="4">The sequence shown here is derived from an EMBL/GenBank/DDBJ whole genome shotgun (WGS) entry which is preliminary data.</text>
</comment>
<proteinExistence type="predicted"/>
<dbReference type="PANTHER" id="PTHR24177:SF292">
    <property type="entry name" value="ANKYRIN REPEAT FAMILY PROTEIN-RELATED"/>
    <property type="match status" value="1"/>
</dbReference>
<evidence type="ECO:0000259" key="3">
    <source>
        <dbReference type="Pfam" id="PF13962"/>
    </source>
</evidence>
<dbReference type="Proteomes" id="UP001459277">
    <property type="component" value="Unassembled WGS sequence"/>
</dbReference>
<dbReference type="Pfam" id="PF13962">
    <property type="entry name" value="PGG"/>
    <property type="match status" value="1"/>
</dbReference>
<dbReference type="AlphaFoldDB" id="A0AAW2BU68"/>
<name>A0AAW2BU68_9ROSI</name>
<dbReference type="PANTHER" id="PTHR24177">
    <property type="entry name" value="CASKIN"/>
    <property type="match status" value="1"/>
</dbReference>
<keyword evidence="2" id="KW-0812">Transmembrane</keyword>
<accession>A0AAW2BU68</accession>
<dbReference type="InterPro" id="IPR036770">
    <property type="entry name" value="Ankyrin_rpt-contain_sf"/>
</dbReference>